<dbReference type="EMBL" id="KZ679131">
    <property type="protein sequence ID" value="PTB76923.1"/>
    <property type="molecule type" value="Genomic_DNA"/>
</dbReference>
<feature type="region of interest" description="Disordered" evidence="1">
    <location>
        <begin position="77"/>
        <end position="97"/>
    </location>
</feature>
<evidence type="ECO:0000313" key="2">
    <source>
        <dbReference type="EMBL" id="PTB76923.1"/>
    </source>
</evidence>
<organism evidence="2 3">
    <name type="scientific">Trichoderma longibrachiatum ATCC 18648</name>
    <dbReference type="NCBI Taxonomy" id="983965"/>
    <lineage>
        <taxon>Eukaryota</taxon>
        <taxon>Fungi</taxon>
        <taxon>Dikarya</taxon>
        <taxon>Ascomycota</taxon>
        <taxon>Pezizomycotina</taxon>
        <taxon>Sordariomycetes</taxon>
        <taxon>Hypocreomycetidae</taxon>
        <taxon>Hypocreales</taxon>
        <taxon>Hypocreaceae</taxon>
        <taxon>Trichoderma</taxon>
    </lineage>
</organism>
<sequence length="97" mass="10943">MADSSRDRAVAWQKLRQSPLGRVIVTLPLTLTLTRAGESGSNALLRPSRTSRACCWSGRKRELRVWIGSSLPRSRIEWRRQGRAEEGDGDGRPKQKD</sequence>
<evidence type="ECO:0000256" key="1">
    <source>
        <dbReference type="SAM" id="MobiDB-lite"/>
    </source>
</evidence>
<dbReference type="AlphaFoldDB" id="A0A2T4C5U6"/>
<proteinExistence type="predicted"/>
<name>A0A2T4C5U6_TRILO</name>
<keyword evidence="3" id="KW-1185">Reference proteome</keyword>
<accession>A0A2T4C5U6</accession>
<evidence type="ECO:0000313" key="3">
    <source>
        <dbReference type="Proteomes" id="UP000240760"/>
    </source>
</evidence>
<gene>
    <name evidence="2" type="ORF">M440DRAFT_1238694</name>
</gene>
<protein>
    <submittedName>
        <fullName evidence="2">Uncharacterized protein</fullName>
    </submittedName>
</protein>
<reference evidence="2 3" key="1">
    <citation type="submission" date="2016-07" db="EMBL/GenBank/DDBJ databases">
        <title>Multiple horizontal gene transfer events from other fungi enriched the ability of initially mycotrophic Trichoderma (Ascomycota) to feed on dead plant biomass.</title>
        <authorList>
            <consortium name="DOE Joint Genome Institute"/>
            <person name="Aerts A."/>
            <person name="Atanasova L."/>
            <person name="Chenthamara K."/>
            <person name="Zhang J."/>
            <person name="Grujic M."/>
            <person name="Henrissat B."/>
            <person name="Kuo A."/>
            <person name="Salamov A."/>
            <person name="Lipzen A."/>
            <person name="Labutti K."/>
            <person name="Barry K."/>
            <person name="Miao Y."/>
            <person name="Rahimi M.J."/>
            <person name="Shen Q."/>
            <person name="Grigoriev I.V."/>
            <person name="Kubicek C.P."/>
            <person name="Druzhinina I.S."/>
        </authorList>
    </citation>
    <scope>NUCLEOTIDE SEQUENCE [LARGE SCALE GENOMIC DNA]</scope>
    <source>
        <strain evidence="2 3">ATCC 18648</strain>
    </source>
</reference>
<dbReference type="Proteomes" id="UP000240760">
    <property type="component" value="Unassembled WGS sequence"/>
</dbReference>